<proteinExistence type="predicted"/>
<dbReference type="InterPro" id="IPR029021">
    <property type="entry name" value="Prot-tyrosine_phosphatase-like"/>
</dbReference>
<organism evidence="3 4">
    <name type="scientific">Alcanivorax profundi</name>
    <dbReference type="NCBI Taxonomy" id="2338368"/>
    <lineage>
        <taxon>Bacteria</taxon>
        <taxon>Pseudomonadati</taxon>
        <taxon>Pseudomonadota</taxon>
        <taxon>Gammaproteobacteria</taxon>
        <taxon>Oceanospirillales</taxon>
        <taxon>Alcanivoracaceae</taxon>
        <taxon>Alcanivorax</taxon>
    </lineage>
</organism>
<evidence type="ECO:0000259" key="2">
    <source>
        <dbReference type="PROSITE" id="PS50056"/>
    </source>
</evidence>
<dbReference type="Proteomes" id="UP000283734">
    <property type="component" value="Unassembled WGS sequence"/>
</dbReference>
<feature type="transmembrane region" description="Helical" evidence="1">
    <location>
        <begin position="33"/>
        <end position="52"/>
    </location>
</feature>
<feature type="domain" description="Tyrosine specific protein phosphatases" evidence="2">
    <location>
        <begin position="132"/>
        <end position="165"/>
    </location>
</feature>
<name>A0A418XVZ9_9GAMM</name>
<evidence type="ECO:0000256" key="1">
    <source>
        <dbReference type="SAM" id="Phobius"/>
    </source>
</evidence>
<dbReference type="InterPro" id="IPR016130">
    <property type="entry name" value="Tyr_Pase_AS"/>
</dbReference>
<dbReference type="SUPFAM" id="SSF52799">
    <property type="entry name" value="(Phosphotyrosine protein) phosphatases II"/>
    <property type="match status" value="1"/>
</dbReference>
<dbReference type="InterPro" id="IPR055214">
    <property type="entry name" value="PTP-NADK"/>
</dbReference>
<evidence type="ECO:0000313" key="3">
    <source>
        <dbReference type="EMBL" id="RJG16902.1"/>
    </source>
</evidence>
<gene>
    <name evidence="3" type="ORF">D4A39_13925</name>
</gene>
<dbReference type="PROSITE" id="PS00383">
    <property type="entry name" value="TYR_PHOSPHATASE_1"/>
    <property type="match status" value="1"/>
</dbReference>
<keyword evidence="1" id="KW-1133">Transmembrane helix</keyword>
<dbReference type="InterPro" id="IPR000387">
    <property type="entry name" value="Tyr_Pase_dom"/>
</dbReference>
<dbReference type="Pfam" id="PF22741">
    <property type="entry name" value="PTP-NADK"/>
    <property type="match status" value="1"/>
</dbReference>
<sequence length="217" mass="25122">MALSPNRKTVVIKHTYAVPMMGGQTRDDGRCPMIFYICILVAALAFLAYRYHKLMYHFRSVKAGKLYRSGTLGPVGLWVMHRIFRVNTIVNLRLENEYVKGGWYHRQKRYCERNDIRLVNIPMAQDTPPSEAQIGQMMDELDREGSRCLVHCEMGVIRTGMMVVAVATRRYGVRDQGVWKHFPLFGHKLDNRRQRVREFILRCARSTETSASIASPQ</sequence>
<dbReference type="AlphaFoldDB" id="A0A418XVZ9"/>
<dbReference type="EMBL" id="QYYA01000004">
    <property type="protein sequence ID" value="RJG16902.1"/>
    <property type="molecule type" value="Genomic_DNA"/>
</dbReference>
<dbReference type="PROSITE" id="PS50056">
    <property type="entry name" value="TYR_PHOSPHATASE_2"/>
    <property type="match status" value="1"/>
</dbReference>
<evidence type="ECO:0000313" key="4">
    <source>
        <dbReference type="Proteomes" id="UP000283734"/>
    </source>
</evidence>
<accession>A0A418XVZ9</accession>
<comment type="caution">
    <text evidence="3">The sequence shown here is derived from an EMBL/GenBank/DDBJ whole genome shotgun (WGS) entry which is preliminary data.</text>
</comment>
<keyword evidence="1" id="KW-0472">Membrane</keyword>
<protein>
    <recommendedName>
        <fullName evidence="2">Tyrosine specific protein phosphatases domain-containing protein</fullName>
    </recommendedName>
</protein>
<reference evidence="3 4" key="1">
    <citation type="submission" date="2018-09" db="EMBL/GenBank/DDBJ databases">
        <title>Alcanivorax profundi sp. nov., isolated from 1000 m-depth seawater of the Mariana Trench.</title>
        <authorList>
            <person name="Liu J."/>
        </authorList>
    </citation>
    <scope>NUCLEOTIDE SEQUENCE [LARGE SCALE GENOMIC DNA]</scope>
    <source>
        <strain evidence="3 4">MTEO17</strain>
    </source>
</reference>
<dbReference type="Gene3D" id="3.90.190.10">
    <property type="entry name" value="Protein tyrosine phosphatase superfamily"/>
    <property type="match status" value="1"/>
</dbReference>
<keyword evidence="1" id="KW-0812">Transmembrane</keyword>
<keyword evidence="4" id="KW-1185">Reference proteome</keyword>